<dbReference type="AlphaFoldDB" id="A0A067DV07"/>
<feature type="chain" id="PRO_5001635833" evidence="2">
    <location>
        <begin position="20"/>
        <end position="102"/>
    </location>
</feature>
<evidence type="ECO:0000256" key="1">
    <source>
        <dbReference type="SAM" id="Phobius"/>
    </source>
</evidence>
<accession>A0A067DV07</accession>
<name>A0A067DV07_CITSI</name>
<evidence type="ECO:0000256" key="2">
    <source>
        <dbReference type="SAM" id="SignalP"/>
    </source>
</evidence>
<feature type="transmembrane region" description="Helical" evidence="1">
    <location>
        <begin position="43"/>
        <end position="71"/>
    </location>
</feature>
<dbReference type="EMBL" id="KK785198">
    <property type="protein sequence ID" value="KDO46829.1"/>
    <property type="molecule type" value="Genomic_DNA"/>
</dbReference>
<proteinExistence type="predicted"/>
<keyword evidence="1" id="KW-0472">Membrane</keyword>
<feature type="transmembrane region" description="Helical" evidence="1">
    <location>
        <begin position="83"/>
        <end position="99"/>
    </location>
</feature>
<keyword evidence="2" id="KW-0732">Signal</keyword>
<keyword evidence="4" id="KW-1185">Reference proteome</keyword>
<gene>
    <name evidence="3" type="ORF">CISIN_1g039108mg</name>
</gene>
<feature type="signal peptide" evidence="2">
    <location>
        <begin position="1"/>
        <end position="19"/>
    </location>
</feature>
<sequence length="102" mass="11359">MNKLGIFLLVIGSLKLSESAAFCTIGLKRIVKSAVNRNSFLPLYLLPLMLAYLCTYLHPCLHGLVCTFTFIFHACLVIFVKNFMNIVLIVSLAALPIGFKHD</sequence>
<dbReference type="Proteomes" id="UP000027120">
    <property type="component" value="Unassembled WGS sequence"/>
</dbReference>
<keyword evidence="1" id="KW-0812">Transmembrane</keyword>
<evidence type="ECO:0000313" key="3">
    <source>
        <dbReference type="EMBL" id="KDO46829.1"/>
    </source>
</evidence>
<organism evidence="3 4">
    <name type="scientific">Citrus sinensis</name>
    <name type="common">Sweet orange</name>
    <name type="synonym">Citrus aurantium var. sinensis</name>
    <dbReference type="NCBI Taxonomy" id="2711"/>
    <lineage>
        <taxon>Eukaryota</taxon>
        <taxon>Viridiplantae</taxon>
        <taxon>Streptophyta</taxon>
        <taxon>Embryophyta</taxon>
        <taxon>Tracheophyta</taxon>
        <taxon>Spermatophyta</taxon>
        <taxon>Magnoliopsida</taxon>
        <taxon>eudicotyledons</taxon>
        <taxon>Gunneridae</taxon>
        <taxon>Pentapetalae</taxon>
        <taxon>rosids</taxon>
        <taxon>malvids</taxon>
        <taxon>Sapindales</taxon>
        <taxon>Rutaceae</taxon>
        <taxon>Aurantioideae</taxon>
        <taxon>Citrus</taxon>
    </lineage>
</organism>
<evidence type="ECO:0000313" key="4">
    <source>
        <dbReference type="Proteomes" id="UP000027120"/>
    </source>
</evidence>
<reference evidence="3 4" key="1">
    <citation type="submission" date="2014-04" db="EMBL/GenBank/DDBJ databases">
        <authorList>
            <consortium name="International Citrus Genome Consortium"/>
            <person name="Gmitter F."/>
            <person name="Chen C."/>
            <person name="Farmerie W."/>
            <person name="Harkins T."/>
            <person name="Desany B."/>
            <person name="Mohiuddin M."/>
            <person name="Kodira C."/>
            <person name="Borodovsky M."/>
            <person name="Lomsadze A."/>
            <person name="Burns P."/>
            <person name="Jenkins J."/>
            <person name="Prochnik S."/>
            <person name="Shu S."/>
            <person name="Chapman J."/>
            <person name="Pitluck S."/>
            <person name="Schmutz J."/>
            <person name="Rokhsar D."/>
        </authorList>
    </citation>
    <scope>NUCLEOTIDE SEQUENCE</scope>
</reference>
<protein>
    <submittedName>
        <fullName evidence="3">Uncharacterized protein</fullName>
    </submittedName>
</protein>
<keyword evidence="1" id="KW-1133">Transmembrane helix</keyword>